<evidence type="ECO:0000256" key="4">
    <source>
        <dbReference type="ARBA" id="ARBA00023136"/>
    </source>
</evidence>
<dbReference type="Proteomes" id="UP000319257">
    <property type="component" value="Unassembled WGS sequence"/>
</dbReference>
<dbReference type="GO" id="GO:0022857">
    <property type="term" value="F:transmembrane transporter activity"/>
    <property type="evidence" value="ECO:0007669"/>
    <property type="project" value="InterPro"/>
</dbReference>
<dbReference type="InterPro" id="IPR036259">
    <property type="entry name" value="MFS_trans_sf"/>
</dbReference>
<dbReference type="Pfam" id="PF07690">
    <property type="entry name" value="MFS_1"/>
    <property type="match status" value="1"/>
</dbReference>
<dbReference type="PANTHER" id="PTHR23502:SF181">
    <property type="entry name" value="MAJOR FACILITATOR SUPERFAMILY (MFS) PROFILE DOMAIN-CONTAINING PROTEIN"/>
    <property type="match status" value="1"/>
</dbReference>
<evidence type="ECO:0000256" key="3">
    <source>
        <dbReference type="ARBA" id="ARBA00022989"/>
    </source>
</evidence>
<dbReference type="GO" id="GO:0005886">
    <property type="term" value="C:plasma membrane"/>
    <property type="evidence" value="ECO:0007669"/>
    <property type="project" value="TreeGrafter"/>
</dbReference>
<keyword evidence="3 5" id="KW-1133">Transmembrane helix</keyword>
<accession>A0A507B3S1</accession>
<dbReference type="AlphaFoldDB" id="A0A507B3S1"/>
<keyword evidence="4 5" id="KW-0472">Membrane</keyword>
<feature type="transmembrane region" description="Helical" evidence="5">
    <location>
        <begin position="369"/>
        <end position="394"/>
    </location>
</feature>
<evidence type="ECO:0000256" key="2">
    <source>
        <dbReference type="ARBA" id="ARBA00022692"/>
    </source>
</evidence>
<reference evidence="7 8" key="1">
    <citation type="submission" date="2019-06" db="EMBL/GenBank/DDBJ databases">
        <title>Draft genome sequence of the filamentous fungus Phialemoniopsis curvata isolated from diesel fuel.</title>
        <authorList>
            <person name="Varaljay V.A."/>
            <person name="Lyon W.J."/>
            <person name="Crouch A.L."/>
            <person name="Drake C.E."/>
            <person name="Hollomon J.M."/>
            <person name="Nadeau L.J."/>
            <person name="Nunn H.S."/>
            <person name="Stevenson B.S."/>
            <person name="Bojanowski C.L."/>
            <person name="Crookes-Goodson W.J."/>
        </authorList>
    </citation>
    <scope>NUCLEOTIDE SEQUENCE [LARGE SCALE GENOMIC DNA]</scope>
    <source>
        <strain evidence="7 8">D216</strain>
    </source>
</reference>
<protein>
    <recommendedName>
        <fullName evidence="6">Major facilitator superfamily (MFS) profile domain-containing protein</fullName>
    </recommendedName>
</protein>
<organism evidence="7 8">
    <name type="scientific">Thyridium curvatum</name>
    <dbReference type="NCBI Taxonomy" id="1093900"/>
    <lineage>
        <taxon>Eukaryota</taxon>
        <taxon>Fungi</taxon>
        <taxon>Dikarya</taxon>
        <taxon>Ascomycota</taxon>
        <taxon>Pezizomycotina</taxon>
        <taxon>Sordariomycetes</taxon>
        <taxon>Sordariomycetidae</taxon>
        <taxon>Thyridiales</taxon>
        <taxon>Thyridiaceae</taxon>
        <taxon>Thyridium</taxon>
    </lineage>
</organism>
<name>A0A507B3S1_9PEZI</name>
<feature type="transmembrane region" description="Helical" evidence="5">
    <location>
        <begin position="116"/>
        <end position="136"/>
    </location>
</feature>
<feature type="domain" description="Major facilitator superfamily (MFS) profile" evidence="6">
    <location>
        <begin position="118"/>
        <end position="529"/>
    </location>
</feature>
<feature type="transmembrane region" description="Helical" evidence="5">
    <location>
        <begin position="414"/>
        <end position="434"/>
    </location>
</feature>
<keyword evidence="2 5" id="KW-0812">Transmembrane</keyword>
<dbReference type="STRING" id="1093900.A0A507B3S1"/>
<dbReference type="PROSITE" id="PS50850">
    <property type="entry name" value="MFS"/>
    <property type="match status" value="1"/>
</dbReference>
<dbReference type="InterPro" id="IPR011701">
    <property type="entry name" value="MFS"/>
</dbReference>
<dbReference type="RefSeq" id="XP_030995417.1">
    <property type="nucleotide sequence ID" value="XM_031140483.1"/>
</dbReference>
<feature type="transmembrane region" description="Helical" evidence="5">
    <location>
        <begin position="17"/>
        <end position="41"/>
    </location>
</feature>
<dbReference type="Gene3D" id="1.20.1250.20">
    <property type="entry name" value="MFS general substrate transporter like domains"/>
    <property type="match status" value="1"/>
</dbReference>
<comment type="subcellular location">
    <subcellularLocation>
        <location evidence="1">Membrane</location>
        <topology evidence="1">Multi-pass membrane protein</topology>
    </subcellularLocation>
</comment>
<feature type="transmembrane region" description="Helical" evidence="5">
    <location>
        <begin position="475"/>
        <end position="493"/>
    </location>
</feature>
<proteinExistence type="predicted"/>
<keyword evidence="8" id="KW-1185">Reference proteome</keyword>
<dbReference type="InParanoid" id="A0A507B3S1"/>
<evidence type="ECO:0000313" key="8">
    <source>
        <dbReference type="Proteomes" id="UP000319257"/>
    </source>
</evidence>
<feature type="transmembrane region" description="Helical" evidence="5">
    <location>
        <begin position="156"/>
        <end position="172"/>
    </location>
</feature>
<feature type="transmembrane region" description="Helical" evidence="5">
    <location>
        <begin position="440"/>
        <end position="463"/>
    </location>
</feature>
<dbReference type="SUPFAM" id="SSF103473">
    <property type="entry name" value="MFS general substrate transporter"/>
    <property type="match status" value="1"/>
</dbReference>
<evidence type="ECO:0000259" key="6">
    <source>
        <dbReference type="PROSITE" id="PS50850"/>
    </source>
</evidence>
<gene>
    <name evidence="7" type="ORF">E0L32_005909</name>
</gene>
<dbReference type="PANTHER" id="PTHR23502">
    <property type="entry name" value="MAJOR FACILITATOR SUPERFAMILY"/>
    <property type="match status" value="1"/>
</dbReference>
<dbReference type="EMBL" id="SKBQ01000032">
    <property type="protein sequence ID" value="TPX13706.1"/>
    <property type="molecule type" value="Genomic_DNA"/>
</dbReference>
<sequence>MNLSTNDIPGSDLGQPVFIFFILLTLISPLIKSLSFIILNFKALLNNFGTMTVGGQDNREAPDLEAENAKEAGELEHQEIQDALNPPKLDRHGLPLVPQPSDHGDDPLNWSFPAKLVVLLQISVLALIGNMSAAVINPAFVPLGKAFSITTVEASYELTVYVIFAGVGPLFIMPLSNTLGRRPIYLFGNLLAASTNIAAGYCTTWSGLLATRVFNGIGAGSTVAMGAATICDLYFLHERGLYMGVYTFFLTNGPHVAPLVGGFVAQRLGWRQCFRIPSYVQFAIFALNLLCLPETLYSRAETAPGEVYKSNSYLNLISFSSHHMPKRNVNIRDWGKPFKMLNYGTVIFAATGSHVFREKYGFSVETTGLMLSVPLLIGCLIGEFNAGWFTDWLVYRHAKKHNGERSPEARLDALWLALLLPIGLIIQGVCISHHETTGWVGNAFGMGIASFGLQVATTCVYSYTTDCYKPQSSEISSLLNLFRSIFSAFISFYAVPLADKIQFQYAWLVLAMINIAFLLPLAMLRLHGKRIRQTVWQAPPEFNRDL</sequence>
<feature type="transmembrane region" description="Helical" evidence="5">
    <location>
        <begin position="184"/>
        <end position="207"/>
    </location>
</feature>
<evidence type="ECO:0000256" key="1">
    <source>
        <dbReference type="ARBA" id="ARBA00004141"/>
    </source>
</evidence>
<feature type="transmembrane region" description="Helical" evidence="5">
    <location>
        <begin position="505"/>
        <end position="524"/>
    </location>
</feature>
<feature type="transmembrane region" description="Helical" evidence="5">
    <location>
        <begin position="340"/>
        <end position="357"/>
    </location>
</feature>
<dbReference type="GeneID" id="41973356"/>
<dbReference type="InterPro" id="IPR020846">
    <property type="entry name" value="MFS_dom"/>
</dbReference>
<evidence type="ECO:0000313" key="7">
    <source>
        <dbReference type="EMBL" id="TPX13706.1"/>
    </source>
</evidence>
<evidence type="ECO:0000256" key="5">
    <source>
        <dbReference type="SAM" id="Phobius"/>
    </source>
</evidence>
<dbReference type="OrthoDB" id="2585655at2759"/>
<comment type="caution">
    <text evidence="7">The sequence shown here is derived from an EMBL/GenBank/DDBJ whole genome shotgun (WGS) entry which is preliminary data.</text>
</comment>